<protein>
    <submittedName>
        <fullName evidence="3">Response regulator</fullName>
    </submittedName>
</protein>
<keyword evidence="1" id="KW-0597">Phosphoprotein</keyword>
<name>A0A7K1GJU9_9FLAO</name>
<dbReference type="OrthoDB" id="659223at2"/>
<evidence type="ECO:0000313" key="3">
    <source>
        <dbReference type="EMBL" id="MTH28693.1"/>
    </source>
</evidence>
<comment type="caution">
    <text evidence="3">The sequence shown here is derived from an EMBL/GenBank/DDBJ whole genome shotgun (WGS) entry which is preliminary data.</text>
</comment>
<dbReference type="InterPro" id="IPR011006">
    <property type="entry name" value="CheY-like_superfamily"/>
</dbReference>
<organism evidence="3 4">
    <name type="scientific">Myroides pelagicus</name>
    <dbReference type="NCBI Taxonomy" id="270914"/>
    <lineage>
        <taxon>Bacteria</taxon>
        <taxon>Pseudomonadati</taxon>
        <taxon>Bacteroidota</taxon>
        <taxon>Flavobacteriia</taxon>
        <taxon>Flavobacteriales</taxon>
        <taxon>Flavobacteriaceae</taxon>
        <taxon>Myroides</taxon>
    </lineage>
</organism>
<sequence>MFKKILIVEDYDSINIGIAQALTEKMPLAEVYNTKYCDDAWLKIQSALANNAPFDLIISDLSFQEDYRDAKLKGGADLISTIRETQPLLKIIVYSIENRYIEIHELIDHLKVNAFVSKGRNSIQELLTAIKHIQQEGNMVYLSPDIKDVKSSTSSLILQDDDLLILRLLSEGYSQNDVGEKLKEENYTITSTSSIEKRISKLRATFDAKNTIHLISIVKDLGII</sequence>
<feature type="modified residue" description="4-aspartylphosphate" evidence="1">
    <location>
        <position position="60"/>
    </location>
</feature>
<keyword evidence="4" id="KW-1185">Reference proteome</keyword>
<dbReference type="RefSeq" id="WP_155034676.1">
    <property type="nucleotide sequence ID" value="NZ_JAYMMG010000002.1"/>
</dbReference>
<dbReference type="PROSITE" id="PS50110">
    <property type="entry name" value="RESPONSE_REGULATORY"/>
    <property type="match status" value="1"/>
</dbReference>
<dbReference type="SUPFAM" id="SSF52172">
    <property type="entry name" value="CheY-like"/>
    <property type="match status" value="1"/>
</dbReference>
<feature type="domain" description="Response regulatory" evidence="2">
    <location>
        <begin position="4"/>
        <end position="133"/>
    </location>
</feature>
<evidence type="ECO:0000259" key="2">
    <source>
        <dbReference type="PROSITE" id="PS50110"/>
    </source>
</evidence>
<dbReference type="Gene3D" id="3.40.50.2300">
    <property type="match status" value="1"/>
</dbReference>
<proteinExistence type="predicted"/>
<accession>A0A7K1GJU9</accession>
<dbReference type="PANTHER" id="PTHR45566">
    <property type="entry name" value="HTH-TYPE TRANSCRIPTIONAL REGULATOR YHJB-RELATED"/>
    <property type="match status" value="1"/>
</dbReference>
<evidence type="ECO:0000313" key="4">
    <source>
        <dbReference type="Proteomes" id="UP000488936"/>
    </source>
</evidence>
<evidence type="ECO:0000256" key="1">
    <source>
        <dbReference type="PROSITE-ProRule" id="PRU00169"/>
    </source>
</evidence>
<dbReference type="InterPro" id="IPR001789">
    <property type="entry name" value="Sig_transdc_resp-reg_receiver"/>
</dbReference>
<dbReference type="GO" id="GO:0000160">
    <property type="term" value="P:phosphorelay signal transduction system"/>
    <property type="evidence" value="ECO:0007669"/>
    <property type="project" value="InterPro"/>
</dbReference>
<dbReference type="EMBL" id="WMJY01000002">
    <property type="protein sequence ID" value="MTH28693.1"/>
    <property type="molecule type" value="Genomic_DNA"/>
</dbReference>
<dbReference type="Proteomes" id="UP000488936">
    <property type="component" value="Unassembled WGS sequence"/>
</dbReference>
<dbReference type="InterPro" id="IPR051015">
    <property type="entry name" value="EvgA-like"/>
</dbReference>
<dbReference type="AlphaFoldDB" id="A0A7K1GJU9"/>
<gene>
    <name evidence="3" type="ORF">GJV77_01965</name>
</gene>
<dbReference type="PANTHER" id="PTHR45566:SF1">
    <property type="entry name" value="HTH-TYPE TRANSCRIPTIONAL REGULATOR YHJB-RELATED"/>
    <property type="match status" value="1"/>
</dbReference>
<reference evidence="3 4" key="1">
    <citation type="journal article" date="2006" name="Int. J. Syst. Evol. Microbiol.">
        <title>Myroides pelagicus sp. nov., isolated from seawater in Thailand.</title>
        <authorList>
            <person name="Yoon J."/>
            <person name="Maneerat S."/>
            <person name="Kawai F."/>
            <person name="Yokota A."/>
        </authorList>
    </citation>
    <scope>NUCLEOTIDE SEQUENCE [LARGE SCALE GENOMIC DNA]</scope>
    <source>
        <strain evidence="3 4">SM1T</strain>
    </source>
</reference>